<sequence length="115" mass="13403">MRWSGTVCVMWTDSAETCRNLRTFAFWIFLQKLLGWKLIGVLNLLFGLLRFAHFSLVQISFPTSLTHTTDATRPSYKYRQMDPTFLSFFLPTHHHSPYSDIFPSRTPTLVKLLTS</sequence>
<evidence type="ECO:0000313" key="3">
    <source>
        <dbReference type="Proteomes" id="UP000054477"/>
    </source>
</evidence>
<keyword evidence="3" id="KW-1185">Reference proteome</keyword>
<evidence type="ECO:0000313" key="2">
    <source>
        <dbReference type="EMBL" id="KIJ97251.1"/>
    </source>
</evidence>
<keyword evidence="1" id="KW-1133">Transmembrane helix</keyword>
<dbReference type="AlphaFoldDB" id="A0A0C9XHW8"/>
<keyword evidence="1" id="KW-0472">Membrane</keyword>
<keyword evidence="1" id="KW-0812">Transmembrane</keyword>
<accession>A0A0C9XHW8</accession>
<dbReference type="Proteomes" id="UP000054477">
    <property type="component" value="Unassembled WGS sequence"/>
</dbReference>
<reference evidence="2 3" key="1">
    <citation type="submission" date="2014-04" db="EMBL/GenBank/DDBJ databases">
        <authorList>
            <consortium name="DOE Joint Genome Institute"/>
            <person name="Kuo A."/>
            <person name="Kohler A."/>
            <person name="Nagy L.G."/>
            <person name="Floudas D."/>
            <person name="Copeland A."/>
            <person name="Barry K.W."/>
            <person name="Cichocki N."/>
            <person name="Veneault-Fourrey C."/>
            <person name="LaButti K."/>
            <person name="Lindquist E.A."/>
            <person name="Lipzen A."/>
            <person name="Lundell T."/>
            <person name="Morin E."/>
            <person name="Murat C."/>
            <person name="Sun H."/>
            <person name="Tunlid A."/>
            <person name="Henrissat B."/>
            <person name="Grigoriev I.V."/>
            <person name="Hibbett D.S."/>
            <person name="Martin F."/>
            <person name="Nordberg H.P."/>
            <person name="Cantor M.N."/>
            <person name="Hua S.X."/>
        </authorList>
    </citation>
    <scope>NUCLEOTIDE SEQUENCE [LARGE SCALE GENOMIC DNA]</scope>
    <source>
        <strain evidence="2 3">LaAM-08-1</strain>
    </source>
</reference>
<proteinExistence type="predicted"/>
<feature type="transmembrane region" description="Helical" evidence="1">
    <location>
        <begin position="24"/>
        <end position="49"/>
    </location>
</feature>
<dbReference type="HOGENOM" id="CLU_2109406_0_0_1"/>
<name>A0A0C9XHW8_9AGAR</name>
<reference evidence="3" key="2">
    <citation type="submission" date="2015-01" db="EMBL/GenBank/DDBJ databases">
        <title>Evolutionary Origins and Diversification of the Mycorrhizal Mutualists.</title>
        <authorList>
            <consortium name="DOE Joint Genome Institute"/>
            <consortium name="Mycorrhizal Genomics Consortium"/>
            <person name="Kohler A."/>
            <person name="Kuo A."/>
            <person name="Nagy L.G."/>
            <person name="Floudas D."/>
            <person name="Copeland A."/>
            <person name="Barry K.W."/>
            <person name="Cichocki N."/>
            <person name="Veneault-Fourrey C."/>
            <person name="LaButti K."/>
            <person name="Lindquist E.A."/>
            <person name="Lipzen A."/>
            <person name="Lundell T."/>
            <person name="Morin E."/>
            <person name="Murat C."/>
            <person name="Riley R."/>
            <person name="Ohm R."/>
            <person name="Sun H."/>
            <person name="Tunlid A."/>
            <person name="Henrissat B."/>
            <person name="Grigoriev I.V."/>
            <person name="Hibbett D.S."/>
            <person name="Martin F."/>
        </authorList>
    </citation>
    <scope>NUCLEOTIDE SEQUENCE [LARGE SCALE GENOMIC DNA]</scope>
    <source>
        <strain evidence="3">LaAM-08-1</strain>
    </source>
</reference>
<dbReference type="EMBL" id="KN838698">
    <property type="protein sequence ID" value="KIJ97251.1"/>
    <property type="molecule type" value="Genomic_DNA"/>
</dbReference>
<organism evidence="2 3">
    <name type="scientific">Laccaria amethystina LaAM-08-1</name>
    <dbReference type="NCBI Taxonomy" id="1095629"/>
    <lineage>
        <taxon>Eukaryota</taxon>
        <taxon>Fungi</taxon>
        <taxon>Dikarya</taxon>
        <taxon>Basidiomycota</taxon>
        <taxon>Agaricomycotina</taxon>
        <taxon>Agaricomycetes</taxon>
        <taxon>Agaricomycetidae</taxon>
        <taxon>Agaricales</taxon>
        <taxon>Agaricineae</taxon>
        <taxon>Hydnangiaceae</taxon>
        <taxon>Laccaria</taxon>
    </lineage>
</organism>
<evidence type="ECO:0000256" key="1">
    <source>
        <dbReference type="SAM" id="Phobius"/>
    </source>
</evidence>
<protein>
    <submittedName>
        <fullName evidence="2">Uncharacterized protein</fullName>
    </submittedName>
</protein>
<gene>
    <name evidence="2" type="ORF">K443DRAFT_255874</name>
</gene>